<dbReference type="InterPro" id="IPR050097">
    <property type="entry name" value="Ferredoxin-NADP_redctase_2"/>
</dbReference>
<dbReference type="Gene3D" id="3.50.50.60">
    <property type="entry name" value="FAD/NAD(P)-binding domain"/>
    <property type="match status" value="2"/>
</dbReference>
<evidence type="ECO:0000259" key="12">
    <source>
        <dbReference type="Pfam" id="PF13192"/>
    </source>
</evidence>
<evidence type="ECO:0000256" key="3">
    <source>
        <dbReference type="ARBA" id="ARBA00022630"/>
    </source>
</evidence>
<sequence>MLDKNIIEQVKDIFASLKSKITFKVTTDANDVKKQELNDFLNDIASTSEKLSVEYIEQTGAKLHFTLYKNDKATGITFRGIPNGHEFTSLLLAILNTDGQGKNFPDETIQRRIKSLKGKLKIKTYVSLTCTNCPEVVQALNLMSLINPNISHEMIDGGLFQQEITDYNIQGVPAVYINDETLHIGRGDLGILLEELEDKVGTQDDENIKPIERIYDTIVIGGGPAGASAAIYTARKGLKVAVVAERIGGQVNDTTSIQNLISVPETNGIKLANDLKTHLTTYDVDIFEHRKLTSINLKDIQKQIVVKGGEVFKAPVVIIATGAAWRKLGVEGEAKYIGHGVHFCQHCDGPFYKGKNVAVIGGGNSGLEAAIDLAGICKHVTVFEFGETLRADNVLQEKAHKMQNIDIYTNSQTTNVIGNDTKLTALRVKDRITDKEKEYPFDGVFVQIGLAANSDPFKGELPLTPKHEIKVDEYCRTSIPGVYAAGDVTNVPYKQIIIAMGEGAKAALSAFEDRLRGIIG</sequence>
<feature type="disulfide bond" description="Redox-active" evidence="10">
    <location>
        <begin position="344"/>
        <end position="347"/>
    </location>
</feature>
<dbReference type="PIRSF" id="PIRSF000238">
    <property type="entry name" value="AhpF"/>
    <property type="match status" value="1"/>
</dbReference>
<dbReference type="InterPro" id="IPR036249">
    <property type="entry name" value="Thioredoxin-like_sf"/>
</dbReference>
<dbReference type="PANTHER" id="PTHR48105">
    <property type="entry name" value="THIOREDOXIN REDUCTASE 1-RELATED-RELATED"/>
    <property type="match status" value="1"/>
</dbReference>
<dbReference type="CDD" id="cd03026">
    <property type="entry name" value="AhpF_NTD_C"/>
    <property type="match status" value="1"/>
</dbReference>
<keyword evidence="7 10" id="KW-1015">Disulfide bond</keyword>
<evidence type="ECO:0000256" key="8">
    <source>
        <dbReference type="ARBA" id="ARBA00023284"/>
    </source>
</evidence>
<keyword evidence="6" id="KW-0520">NAD</keyword>
<dbReference type="GO" id="GO:0016668">
    <property type="term" value="F:oxidoreductase activity, acting on a sulfur group of donors, NAD(P) as acceptor"/>
    <property type="evidence" value="ECO:0007669"/>
    <property type="project" value="UniProtKB-ARBA"/>
</dbReference>
<dbReference type="OrthoDB" id="9806179at2"/>
<keyword evidence="4 9" id="KW-0274">FAD</keyword>
<keyword evidence="14" id="KW-1185">Reference proteome</keyword>
<dbReference type="PRINTS" id="PR00368">
    <property type="entry name" value="FADPNR"/>
</dbReference>
<evidence type="ECO:0000313" key="14">
    <source>
        <dbReference type="Proteomes" id="UP000029614"/>
    </source>
</evidence>
<dbReference type="InterPro" id="IPR012081">
    <property type="entry name" value="Alkyl_hydroperoxide_Rdtase_suF"/>
</dbReference>
<dbReference type="SUPFAM" id="SSF52833">
    <property type="entry name" value="Thioredoxin-like"/>
    <property type="match status" value="2"/>
</dbReference>
<dbReference type="Gene3D" id="3.40.30.80">
    <property type="match status" value="1"/>
</dbReference>
<dbReference type="Proteomes" id="UP000029614">
    <property type="component" value="Unassembled WGS sequence"/>
</dbReference>
<dbReference type="PROSITE" id="PS51354">
    <property type="entry name" value="GLUTAREDOXIN_2"/>
    <property type="match status" value="1"/>
</dbReference>
<dbReference type="Pfam" id="PF13192">
    <property type="entry name" value="Thioredoxin_3"/>
    <property type="match status" value="1"/>
</dbReference>
<accession>A0A096AUT6</accession>
<proteinExistence type="inferred from homology"/>
<feature type="domain" description="Thioredoxin-like fold" evidence="12">
    <location>
        <begin position="121"/>
        <end position="186"/>
    </location>
</feature>
<reference evidence="13 14" key="1">
    <citation type="submission" date="2014-07" db="EMBL/GenBank/DDBJ databases">
        <authorList>
            <person name="McCorrison J."/>
            <person name="Sanka R."/>
            <person name="Torralba M."/>
            <person name="Gillis M."/>
            <person name="Haft D.H."/>
            <person name="Methe B."/>
            <person name="Sutton G."/>
            <person name="Nelson K.E."/>
        </authorList>
    </citation>
    <scope>NUCLEOTIDE SEQUENCE [LARGE SCALE GENOMIC DNA]</scope>
    <source>
        <strain evidence="13 14">DNF00058</strain>
    </source>
</reference>
<evidence type="ECO:0000256" key="1">
    <source>
        <dbReference type="ARBA" id="ARBA00009333"/>
    </source>
</evidence>
<feature type="domain" description="FAD/NAD(P)-binding" evidence="11">
    <location>
        <begin position="215"/>
        <end position="503"/>
    </location>
</feature>
<dbReference type="RefSeq" id="WP_008449936.1">
    <property type="nucleotide sequence ID" value="NZ_JRNU01000067.1"/>
</dbReference>
<evidence type="ECO:0000256" key="9">
    <source>
        <dbReference type="PIRSR" id="PIRSR000238-1"/>
    </source>
</evidence>
<dbReference type="GO" id="GO:0050660">
    <property type="term" value="F:flavin adenine dinucleotide binding"/>
    <property type="evidence" value="ECO:0007669"/>
    <property type="project" value="InterPro"/>
</dbReference>
<dbReference type="InterPro" id="IPR023753">
    <property type="entry name" value="FAD/NAD-binding_dom"/>
</dbReference>
<evidence type="ECO:0000256" key="10">
    <source>
        <dbReference type="PIRSR" id="PIRSR000238-2"/>
    </source>
</evidence>
<dbReference type="PRINTS" id="PR00469">
    <property type="entry name" value="PNDRDTASEII"/>
</dbReference>
<dbReference type="PROSITE" id="PS00573">
    <property type="entry name" value="PYRIDINE_REDOX_2"/>
    <property type="match status" value="1"/>
</dbReference>
<organism evidence="13 14">
    <name type="scientific">Prevotella amnii DNF00058</name>
    <dbReference type="NCBI Taxonomy" id="1401066"/>
    <lineage>
        <taxon>Bacteria</taxon>
        <taxon>Pseudomonadati</taxon>
        <taxon>Bacteroidota</taxon>
        <taxon>Bacteroidia</taxon>
        <taxon>Bacteroidales</taxon>
        <taxon>Prevotellaceae</taxon>
        <taxon>Prevotella</taxon>
    </lineage>
</organism>
<evidence type="ECO:0000256" key="6">
    <source>
        <dbReference type="ARBA" id="ARBA00023027"/>
    </source>
</evidence>
<comment type="cofactor">
    <cofactor evidence="9">
        <name>FAD</name>
        <dbReference type="ChEBI" id="CHEBI:57692"/>
    </cofactor>
    <text evidence="9">Binds 1 FAD per subunit.</text>
</comment>
<evidence type="ECO:0000256" key="5">
    <source>
        <dbReference type="ARBA" id="ARBA00023002"/>
    </source>
</evidence>
<comment type="subunit">
    <text evidence="2">Homodimer.</text>
</comment>
<dbReference type="AlphaFoldDB" id="A0A096AUT6"/>
<keyword evidence="5" id="KW-0560">Oxidoreductase</keyword>
<comment type="similarity">
    <text evidence="1">Belongs to the class-II pyridine nucleotide-disulfide oxidoreductase family.</text>
</comment>
<dbReference type="SUPFAM" id="SSF51905">
    <property type="entry name" value="FAD/NAD(P)-binding domain"/>
    <property type="match status" value="1"/>
</dbReference>
<evidence type="ECO:0000256" key="2">
    <source>
        <dbReference type="ARBA" id="ARBA00011738"/>
    </source>
</evidence>
<protein>
    <submittedName>
        <fullName evidence="13">NADH dehydrogenase</fullName>
    </submittedName>
</protein>
<dbReference type="CDD" id="cd02974">
    <property type="entry name" value="AhpF_NTD_N"/>
    <property type="match status" value="1"/>
</dbReference>
<dbReference type="EMBL" id="JRNU01000067">
    <property type="protein sequence ID" value="KGF50818.1"/>
    <property type="molecule type" value="Genomic_DNA"/>
</dbReference>
<dbReference type="GO" id="GO:0102039">
    <property type="term" value="F:NADH-dependent peroxiredoxin activity"/>
    <property type="evidence" value="ECO:0007669"/>
    <property type="project" value="InterPro"/>
</dbReference>
<evidence type="ECO:0000313" key="13">
    <source>
        <dbReference type="EMBL" id="KGF50818.1"/>
    </source>
</evidence>
<dbReference type="InterPro" id="IPR044142">
    <property type="entry name" value="AhpF_NTD_N"/>
</dbReference>
<feature type="binding site" evidence="9">
    <location>
        <begin position="216"/>
        <end position="231"/>
    </location>
    <ligand>
        <name>FAD</name>
        <dbReference type="ChEBI" id="CHEBI:57692"/>
    </ligand>
</feature>
<comment type="caution">
    <text evidence="13">The sequence shown here is derived from an EMBL/GenBank/DDBJ whole genome shotgun (WGS) entry which is preliminary data.</text>
</comment>
<keyword evidence="3" id="KW-0285">Flavoprotein</keyword>
<dbReference type="InterPro" id="IPR044141">
    <property type="entry name" value="AhpF_NTD_C"/>
</dbReference>
<dbReference type="Pfam" id="PF07992">
    <property type="entry name" value="Pyr_redox_2"/>
    <property type="match status" value="1"/>
</dbReference>
<dbReference type="GO" id="GO:0000302">
    <property type="term" value="P:response to reactive oxygen species"/>
    <property type="evidence" value="ECO:0007669"/>
    <property type="project" value="InterPro"/>
</dbReference>
<gene>
    <name evidence="13" type="ORF">HMPREF9302_09505</name>
</gene>
<evidence type="ECO:0000259" key="11">
    <source>
        <dbReference type="Pfam" id="PF07992"/>
    </source>
</evidence>
<evidence type="ECO:0000256" key="7">
    <source>
        <dbReference type="ARBA" id="ARBA00023157"/>
    </source>
</evidence>
<dbReference type="InterPro" id="IPR036188">
    <property type="entry name" value="FAD/NAD-bd_sf"/>
</dbReference>
<dbReference type="InterPro" id="IPR012336">
    <property type="entry name" value="Thioredoxin-like_fold"/>
</dbReference>
<dbReference type="GO" id="GO:0051287">
    <property type="term" value="F:NAD binding"/>
    <property type="evidence" value="ECO:0007669"/>
    <property type="project" value="InterPro"/>
</dbReference>
<evidence type="ECO:0000256" key="4">
    <source>
        <dbReference type="ARBA" id="ARBA00022827"/>
    </source>
</evidence>
<dbReference type="NCBIfam" id="TIGR03140">
    <property type="entry name" value="AhpF"/>
    <property type="match status" value="1"/>
</dbReference>
<name>A0A096AUT6_9BACT</name>
<keyword evidence="8 10" id="KW-0676">Redox-active center</keyword>
<dbReference type="InterPro" id="IPR008255">
    <property type="entry name" value="Pyr_nucl-diS_OxRdtase_2_AS"/>
</dbReference>
<feature type="binding site" evidence="9">
    <location>
        <begin position="477"/>
        <end position="487"/>
    </location>
    <ligand>
        <name>FAD</name>
        <dbReference type="ChEBI" id="CHEBI:57692"/>
    </ligand>
</feature>